<evidence type="ECO:0000256" key="1">
    <source>
        <dbReference type="ARBA" id="ARBA00004651"/>
    </source>
</evidence>
<feature type="transmembrane region" description="Helical" evidence="17">
    <location>
        <begin position="197"/>
        <end position="216"/>
    </location>
</feature>
<dbReference type="FunCoup" id="G3AH35">
    <property type="interactions" value="394"/>
</dbReference>
<comment type="similarity">
    <text evidence="2">Belongs to the ferric reductase (FRE) family.</text>
</comment>
<evidence type="ECO:0000256" key="2">
    <source>
        <dbReference type="ARBA" id="ARBA00006278"/>
    </source>
</evidence>
<evidence type="ECO:0000313" key="19">
    <source>
        <dbReference type="EMBL" id="EGW35465.1"/>
    </source>
</evidence>
<dbReference type="InterPro" id="IPR013130">
    <property type="entry name" value="Fe3_Rdtase_TM_dom"/>
</dbReference>
<evidence type="ECO:0000256" key="4">
    <source>
        <dbReference type="ARBA" id="ARBA00022448"/>
    </source>
</evidence>
<feature type="transmembrane region" description="Helical" evidence="17">
    <location>
        <begin position="241"/>
        <end position="259"/>
    </location>
</feature>
<keyword evidence="9" id="KW-0249">Electron transport</keyword>
<dbReference type="Pfam" id="PF08030">
    <property type="entry name" value="NAD_binding_6"/>
    <property type="match status" value="1"/>
</dbReference>
<keyword evidence="8" id="KW-0274">FAD</keyword>
<dbReference type="GeneID" id="18871222"/>
<accession>G3AH35</accession>
<dbReference type="GO" id="GO:0006879">
    <property type="term" value="P:intracellular iron ion homeostasis"/>
    <property type="evidence" value="ECO:0007669"/>
    <property type="project" value="TreeGrafter"/>
</dbReference>
<sequence>MAYKNRDTPYFRRYAAEYCHDRYDTHIELDWYYDAFQYFIRNATGQSEITSSFGSIKVPVRFSPHSMDLFLESTANYLGNYDNSIWYGISVVGFWVIVLLVAFASNWIKVLFPGETKELVGPIANTYRKYIAMPALYGKKRNQEIGWKIFGSLVPTRFEFITISLFYILIIIIHAINMEALENDPMFDSYYRAQIRYVADRAGIISLFMLPLILLFSGRNNLLQWICGINYSTFLCYHRHIARVMVMLVVIHSVNFTIYLNDYDELLEESWFYWGIVATTIGGSMLWQSILYIRRNWYELFVLVHLLMAVFYLVGAWMHVYEFGYQILLYPSFAVWGFERLVRVCRLFYFGFPKVDVKLVGDETIKLIIPRPKTWKPTPGGHAFIHFLQPTYFWQSHPFTFTNSFKDDDGKLVIYVKVKGGATHSLYQMLNKSPGKMVTMRVGVDGPYGESTPAKYSDKAVFIAGGNGIPGIYSEVVHISNRFSRESKSILKLIWVIRDYGSIFWFYDELVKLKNVNIETTIYVTRPDNKFSTVNAFNKTESSQEGSIKSEYEETKSQTSDGEENKSQTYNSEVAVNKLKSKGELAHIHFEEGRPNIEEIIRQEIKESPGSVSFVACGHPIMVDEVRYQTCKNIDNREKKRVDFYEQLQVWA</sequence>
<dbReference type="InterPro" id="IPR013121">
    <property type="entry name" value="Fe_red_NAD-bd_6"/>
</dbReference>
<dbReference type="eggNOG" id="KOG0039">
    <property type="taxonomic scope" value="Eukaryota"/>
</dbReference>
<dbReference type="InterPro" id="IPR051410">
    <property type="entry name" value="Ferric/Cupric_Reductase"/>
</dbReference>
<dbReference type="SFLD" id="SFLDG01168">
    <property type="entry name" value="Ferric_reductase_subgroup_(FRE"/>
    <property type="match status" value="1"/>
</dbReference>
<dbReference type="Pfam" id="PF08022">
    <property type="entry name" value="FAD_binding_8"/>
    <property type="match status" value="1"/>
</dbReference>
<dbReference type="RefSeq" id="XP_007372877.1">
    <property type="nucleotide sequence ID" value="XM_007372815.1"/>
</dbReference>
<dbReference type="AlphaFoldDB" id="G3AH35"/>
<evidence type="ECO:0000256" key="11">
    <source>
        <dbReference type="ARBA" id="ARBA00023002"/>
    </source>
</evidence>
<feature type="domain" description="FAD-binding FR-type" evidence="18">
    <location>
        <begin position="347"/>
        <end position="454"/>
    </location>
</feature>
<evidence type="ECO:0000256" key="7">
    <source>
        <dbReference type="ARBA" id="ARBA00022692"/>
    </source>
</evidence>
<dbReference type="InterPro" id="IPR017927">
    <property type="entry name" value="FAD-bd_FR_type"/>
</dbReference>
<dbReference type="PROSITE" id="PS51384">
    <property type="entry name" value="FAD_FR"/>
    <property type="match status" value="1"/>
</dbReference>
<feature type="transmembrane region" description="Helical" evidence="17">
    <location>
        <begin position="300"/>
        <end position="317"/>
    </location>
</feature>
<keyword evidence="20" id="KW-1185">Reference proteome</keyword>
<dbReference type="PANTHER" id="PTHR32361">
    <property type="entry name" value="FERRIC/CUPRIC REDUCTASE TRANSMEMBRANE COMPONENT"/>
    <property type="match status" value="1"/>
</dbReference>
<dbReference type="SFLD" id="SFLDS00052">
    <property type="entry name" value="Ferric_Reductase_Domain"/>
    <property type="match status" value="1"/>
</dbReference>
<evidence type="ECO:0000256" key="12">
    <source>
        <dbReference type="ARBA" id="ARBA00023065"/>
    </source>
</evidence>
<dbReference type="Gene3D" id="3.40.50.80">
    <property type="entry name" value="Nucleotide-binding domain of ferredoxin-NADP reductase (FNR) module"/>
    <property type="match status" value="1"/>
</dbReference>
<evidence type="ECO:0000256" key="9">
    <source>
        <dbReference type="ARBA" id="ARBA00022982"/>
    </source>
</evidence>
<keyword evidence="12" id="KW-0406">Ion transport</keyword>
<dbReference type="CDD" id="cd06186">
    <property type="entry name" value="NOX_Duox_like_FAD_NADP"/>
    <property type="match status" value="1"/>
</dbReference>
<gene>
    <name evidence="19" type="ORF">SPAPADRAFT_48455</name>
</gene>
<keyword evidence="10 17" id="KW-1133">Transmembrane helix</keyword>
<evidence type="ECO:0000256" key="6">
    <source>
        <dbReference type="ARBA" id="ARBA00022630"/>
    </source>
</evidence>
<evidence type="ECO:0000256" key="14">
    <source>
        <dbReference type="ARBA" id="ARBA00023180"/>
    </source>
</evidence>
<dbReference type="SUPFAM" id="SSF63380">
    <property type="entry name" value="Riboflavin synthase domain-like"/>
    <property type="match status" value="1"/>
</dbReference>
<evidence type="ECO:0000256" key="13">
    <source>
        <dbReference type="ARBA" id="ARBA00023136"/>
    </source>
</evidence>
<dbReference type="InParanoid" id="G3AH35"/>
<keyword evidence="4" id="KW-0813">Transport</keyword>
<dbReference type="OMA" id="GWYMYYF"/>
<dbReference type="GO" id="GO:0015677">
    <property type="term" value="P:copper ion import"/>
    <property type="evidence" value="ECO:0007669"/>
    <property type="project" value="TreeGrafter"/>
</dbReference>
<evidence type="ECO:0000256" key="15">
    <source>
        <dbReference type="ARBA" id="ARBA00048483"/>
    </source>
</evidence>
<feature type="transmembrane region" description="Helical" evidence="17">
    <location>
        <begin position="271"/>
        <end position="293"/>
    </location>
</feature>
<comment type="catalytic activity">
    <reaction evidence="15">
        <text>2 a Fe(II)-siderophore + NADP(+) + H(+) = 2 a Fe(III)-siderophore + NADPH</text>
        <dbReference type="Rhea" id="RHEA:28795"/>
        <dbReference type="Rhea" id="RHEA-COMP:11342"/>
        <dbReference type="Rhea" id="RHEA-COMP:11344"/>
        <dbReference type="ChEBI" id="CHEBI:15378"/>
        <dbReference type="ChEBI" id="CHEBI:29033"/>
        <dbReference type="ChEBI" id="CHEBI:29034"/>
        <dbReference type="ChEBI" id="CHEBI:57783"/>
        <dbReference type="ChEBI" id="CHEBI:58349"/>
        <dbReference type="EC" id="1.16.1.9"/>
    </reaction>
</comment>
<dbReference type="EC" id="1.16.1.9" evidence="3"/>
<dbReference type="InterPro" id="IPR013112">
    <property type="entry name" value="FAD-bd_8"/>
</dbReference>
<evidence type="ECO:0000256" key="16">
    <source>
        <dbReference type="SAM" id="MobiDB-lite"/>
    </source>
</evidence>
<evidence type="ECO:0000256" key="17">
    <source>
        <dbReference type="SAM" id="Phobius"/>
    </source>
</evidence>
<keyword evidence="5" id="KW-1003">Cell membrane</keyword>
<dbReference type="GO" id="GO:0005886">
    <property type="term" value="C:plasma membrane"/>
    <property type="evidence" value="ECO:0007669"/>
    <property type="project" value="UniProtKB-SubCell"/>
</dbReference>
<name>G3AH35_SPAPN</name>
<dbReference type="EMBL" id="GL996499">
    <property type="protein sequence ID" value="EGW35465.1"/>
    <property type="molecule type" value="Genomic_DNA"/>
</dbReference>
<reference evidence="19 20" key="1">
    <citation type="journal article" date="2011" name="Proc. Natl. Acad. Sci. U.S.A.">
        <title>Comparative genomics of xylose-fermenting fungi for enhanced biofuel production.</title>
        <authorList>
            <person name="Wohlbach D.J."/>
            <person name="Kuo A."/>
            <person name="Sato T.K."/>
            <person name="Potts K.M."/>
            <person name="Salamov A.A."/>
            <person name="LaButti K.M."/>
            <person name="Sun H."/>
            <person name="Clum A."/>
            <person name="Pangilinan J.L."/>
            <person name="Lindquist E.A."/>
            <person name="Lucas S."/>
            <person name="Lapidus A."/>
            <person name="Jin M."/>
            <person name="Gunawan C."/>
            <person name="Balan V."/>
            <person name="Dale B.E."/>
            <person name="Jeffries T.W."/>
            <person name="Zinkel R."/>
            <person name="Barry K.W."/>
            <person name="Grigoriev I.V."/>
            <person name="Gasch A.P."/>
        </authorList>
    </citation>
    <scope>NUCLEOTIDE SEQUENCE [LARGE SCALE GENOMIC DNA]</scope>
    <source>
        <strain evidence="20">NRRL Y-27907 / 11-Y1</strain>
    </source>
</reference>
<evidence type="ECO:0000256" key="10">
    <source>
        <dbReference type="ARBA" id="ARBA00022989"/>
    </source>
</evidence>
<dbReference type="GO" id="GO:0006826">
    <property type="term" value="P:iron ion transport"/>
    <property type="evidence" value="ECO:0007669"/>
    <property type="project" value="TreeGrafter"/>
</dbReference>
<dbReference type="PANTHER" id="PTHR32361:SF9">
    <property type="entry name" value="FERRIC REDUCTASE TRANSMEMBRANE COMPONENT 3-RELATED"/>
    <property type="match status" value="1"/>
</dbReference>
<keyword evidence="14" id="KW-0325">Glycoprotein</keyword>
<dbReference type="SUPFAM" id="SSF52343">
    <property type="entry name" value="Ferredoxin reductase-like, C-terminal NADP-linked domain"/>
    <property type="match status" value="1"/>
</dbReference>
<comment type="subcellular location">
    <subcellularLocation>
        <location evidence="1">Cell membrane</location>
        <topology evidence="1">Multi-pass membrane protein</topology>
    </subcellularLocation>
</comment>
<dbReference type="HOGENOM" id="CLU_010365_4_0_1"/>
<evidence type="ECO:0000256" key="8">
    <source>
        <dbReference type="ARBA" id="ARBA00022827"/>
    </source>
</evidence>
<keyword evidence="11" id="KW-0560">Oxidoreductase</keyword>
<evidence type="ECO:0000256" key="5">
    <source>
        <dbReference type="ARBA" id="ARBA00022475"/>
    </source>
</evidence>
<feature type="transmembrane region" description="Helical" evidence="17">
    <location>
        <begin position="85"/>
        <end position="108"/>
    </location>
</feature>
<dbReference type="GO" id="GO:0052851">
    <property type="term" value="F:ferric-chelate reductase (NADPH) activity"/>
    <property type="evidence" value="ECO:0007669"/>
    <property type="project" value="UniProtKB-EC"/>
</dbReference>
<dbReference type="Pfam" id="PF01794">
    <property type="entry name" value="Ferric_reduct"/>
    <property type="match status" value="1"/>
</dbReference>
<dbReference type="Proteomes" id="UP000000709">
    <property type="component" value="Unassembled WGS sequence"/>
</dbReference>
<feature type="region of interest" description="Disordered" evidence="16">
    <location>
        <begin position="542"/>
        <end position="570"/>
    </location>
</feature>
<dbReference type="KEGG" id="spaa:SPAPADRAFT_48455"/>
<keyword evidence="13 17" id="KW-0472">Membrane</keyword>
<dbReference type="OrthoDB" id="167398at2759"/>
<evidence type="ECO:0000313" key="20">
    <source>
        <dbReference type="Proteomes" id="UP000000709"/>
    </source>
</evidence>
<dbReference type="InterPro" id="IPR039261">
    <property type="entry name" value="FNR_nucleotide-bd"/>
</dbReference>
<dbReference type="InterPro" id="IPR017938">
    <property type="entry name" value="Riboflavin_synthase-like_b-brl"/>
</dbReference>
<feature type="transmembrane region" description="Helical" evidence="17">
    <location>
        <begin position="158"/>
        <end position="177"/>
    </location>
</feature>
<organism evidence="20">
    <name type="scientific">Spathaspora passalidarum (strain NRRL Y-27907 / 11-Y1)</name>
    <dbReference type="NCBI Taxonomy" id="619300"/>
    <lineage>
        <taxon>Eukaryota</taxon>
        <taxon>Fungi</taxon>
        <taxon>Dikarya</taxon>
        <taxon>Ascomycota</taxon>
        <taxon>Saccharomycotina</taxon>
        <taxon>Pichiomycetes</taxon>
        <taxon>Debaryomycetaceae</taxon>
        <taxon>Spathaspora</taxon>
    </lineage>
</organism>
<keyword evidence="6" id="KW-0285">Flavoprotein</keyword>
<evidence type="ECO:0000259" key="18">
    <source>
        <dbReference type="PROSITE" id="PS51384"/>
    </source>
</evidence>
<evidence type="ECO:0000256" key="3">
    <source>
        <dbReference type="ARBA" id="ARBA00012668"/>
    </source>
</evidence>
<keyword evidence="7 17" id="KW-0812">Transmembrane</keyword>
<proteinExistence type="inferred from homology"/>
<protein>
    <recommendedName>
        <fullName evidence="3">ferric-chelate reductase (NADPH)</fullName>
        <ecNumber evidence="3">1.16.1.9</ecNumber>
    </recommendedName>
</protein>